<dbReference type="Gene3D" id="3.30.43.10">
    <property type="entry name" value="Uridine Diphospho-n-acetylenolpyruvylglucosamine Reductase, domain 2"/>
    <property type="match status" value="1"/>
</dbReference>
<organism evidence="9 10">
    <name type="scientific">Rhodoblastus sphagnicola</name>
    <dbReference type="NCBI Taxonomy" id="333368"/>
    <lineage>
        <taxon>Bacteria</taxon>
        <taxon>Pseudomonadati</taxon>
        <taxon>Pseudomonadota</taxon>
        <taxon>Alphaproteobacteria</taxon>
        <taxon>Hyphomicrobiales</taxon>
        <taxon>Rhodoblastaceae</taxon>
        <taxon>Rhodoblastus</taxon>
    </lineage>
</organism>
<evidence type="ECO:0000256" key="2">
    <source>
        <dbReference type="ARBA" id="ARBA00008000"/>
    </source>
</evidence>
<reference evidence="9 10" key="1">
    <citation type="journal article" date="2018" name="Arch. Microbiol.">
        <title>New insights into the metabolic potential of the phototrophic purple bacterium Rhodopila globiformis DSM 161(T) from its draft genome sequence and evidence for a vanadium-dependent nitrogenase.</title>
        <authorList>
            <person name="Imhoff J.F."/>
            <person name="Rahn T."/>
            <person name="Kunzel S."/>
            <person name="Neulinger S.C."/>
        </authorList>
    </citation>
    <scope>NUCLEOTIDE SEQUENCE [LARGE SCALE GENOMIC DNA]</scope>
    <source>
        <strain evidence="9 10">DSM 16996</strain>
    </source>
</reference>
<dbReference type="Gene3D" id="3.30.70.2740">
    <property type="match status" value="1"/>
</dbReference>
<dbReference type="EMBL" id="NHSJ01000104">
    <property type="protein sequence ID" value="PPQ28728.1"/>
    <property type="molecule type" value="Genomic_DNA"/>
</dbReference>
<keyword evidence="6" id="KW-0560">Oxidoreductase</keyword>
<dbReference type="InterPro" id="IPR016164">
    <property type="entry name" value="FAD-linked_Oxase-like_C"/>
</dbReference>
<evidence type="ECO:0000256" key="6">
    <source>
        <dbReference type="ARBA" id="ARBA00023002"/>
    </source>
</evidence>
<dbReference type="Gene3D" id="1.10.45.10">
    <property type="entry name" value="Vanillyl-alcohol Oxidase, Chain A, domain 4"/>
    <property type="match status" value="1"/>
</dbReference>
<keyword evidence="5" id="KW-0809">Transit peptide</keyword>
<dbReference type="Pfam" id="PF02913">
    <property type="entry name" value="FAD-oxidase_C"/>
    <property type="match status" value="1"/>
</dbReference>
<evidence type="ECO:0000256" key="5">
    <source>
        <dbReference type="ARBA" id="ARBA00022946"/>
    </source>
</evidence>
<dbReference type="GO" id="GO:0071949">
    <property type="term" value="F:FAD binding"/>
    <property type="evidence" value="ECO:0007669"/>
    <property type="project" value="InterPro"/>
</dbReference>
<dbReference type="InterPro" id="IPR036318">
    <property type="entry name" value="FAD-bd_PCMH-like_sf"/>
</dbReference>
<dbReference type="SUPFAM" id="SSF56176">
    <property type="entry name" value="FAD-binding/transporter-associated domain-like"/>
    <property type="match status" value="1"/>
</dbReference>
<keyword evidence="4" id="KW-0274">FAD</keyword>
<dbReference type="InterPro" id="IPR016171">
    <property type="entry name" value="Vanillyl_alc_oxidase_C-sub2"/>
</dbReference>
<evidence type="ECO:0000256" key="3">
    <source>
        <dbReference type="ARBA" id="ARBA00022630"/>
    </source>
</evidence>
<dbReference type="FunFam" id="1.10.45.10:FF:000001">
    <property type="entry name" value="D-lactate dehydrogenase mitochondrial"/>
    <property type="match status" value="1"/>
</dbReference>
<proteinExistence type="inferred from homology"/>
<dbReference type="PANTHER" id="PTHR11748">
    <property type="entry name" value="D-LACTATE DEHYDROGENASE"/>
    <property type="match status" value="1"/>
</dbReference>
<dbReference type="InterPro" id="IPR016169">
    <property type="entry name" value="FAD-bd_PCMH_sub2"/>
</dbReference>
<evidence type="ECO:0000259" key="8">
    <source>
        <dbReference type="PROSITE" id="PS51387"/>
    </source>
</evidence>
<evidence type="ECO:0000256" key="4">
    <source>
        <dbReference type="ARBA" id="ARBA00022827"/>
    </source>
</evidence>
<dbReference type="Gene3D" id="3.30.70.2190">
    <property type="match status" value="1"/>
</dbReference>
<sequence>MMLDDSYSRVSALLAKSFPPELVVSDPEKVADWDSGYGIYARTPRFVVVLENEDQVRSLLSVADRAGVSVTFRAAGTSLCGQTVSDSILAALGDGWNKCQVERDGERIRLQPGVFGAEANRALAPYGRKIGPDPASLDIAKIGGIVANNASGMCCGTAENSYRTLAAIRVILADGAIIDTGDAESVRAFSKSHGAMLDQLDRLARRTKADPVLSERIRRKYQIKNTVGYSLNALVDFDDPIDILAHLMIGSEGTLGFISEITLRSVPHHAHQAVAFLLFPDVVAACKVVTALRLGAPVTAVEVMNQTAIGMRVAQGDTPAYVRGLHEAATTLLVETRAADANALVAQVAAVEAALEDFSPRYLVPFTSDPAQTEELWAIRKGRRSFISGAGRSHGPIILGEDVAFPIEHLAEATADLQKLLHDHGYPPAAILGHALEGNLHFSFALDFSKTDEVERFRRLTDGLVELVVDRYDGSLKAEHGTGRAMAPFVEREWGSKALELMRDIKQLFDPRGLLNPGVVLSGDPDAHLRFR</sequence>
<comment type="caution">
    <text evidence="9">The sequence shown here is derived from an EMBL/GenBank/DDBJ whole genome shotgun (WGS) entry which is preliminary data.</text>
</comment>
<evidence type="ECO:0000313" key="10">
    <source>
        <dbReference type="Proteomes" id="UP000239089"/>
    </source>
</evidence>
<gene>
    <name evidence="9" type="ORF">CCR94_17075</name>
</gene>
<dbReference type="InterPro" id="IPR016166">
    <property type="entry name" value="FAD-bd_PCMH"/>
</dbReference>
<evidence type="ECO:0000256" key="7">
    <source>
        <dbReference type="ARBA" id="ARBA00038897"/>
    </source>
</evidence>
<dbReference type="PANTHER" id="PTHR11748:SF111">
    <property type="entry name" value="D-LACTATE DEHYDROGENASE, MITOCHONDRIAL-RELATED"/>
    <property type="match status" value="1"/>
</dbReference>
<accession>A0A2S6N298</accession>
<dbReference type="PROSITE" id="PS51387">
    <property type="entry name" value="FAD_PCMH"/>
    <property type="match status" value="1"/>
</dbReference>
<dbReference type="InterPro" id="IPR016167">
    <property type="entry name" value="FAD-bd_PCMH_sub1"/>
</dbReference>
<dbReference type="GO" id="GO:0008720">
    <property type="term" value="F:D-lactate dehydrogenase (NAD+) activity"/>
    <property type="evidence" value="ECO:0007669"/>
    <property type="project" value="TreeGrafter"/>
</dbReference>
<dbReference type="Gene3D" id="3.30.465.10">
    <property type="match status" value="1"/>
</dbReference>
<evidence type="ECO:0000313" key="9">
    <source>
        <dbReference type="EMBL" id="PPQ28728.1"/>
    </source>
</evidence>
<name>A0A2S6N298_9HYPH</name>
<feature type="domain" description="FAD-binding PCMH-type" evidence="8">
    <location>
        <begin position="40"/>
        <end position="268"/>
    </location>
</feature>
<comment type="similarity">
    <text evidence="2">Belongs to the FAD-binding oxidoreductase/transferase type 4 family.</text>
</comment>
<keyword evidence="3" id="KW-0285">Flavoprotein</keyword>
<dbReference type="SUPFAM" id="SSF55103">
    <property type="entry name" value="FAD-linked oxidases, C-terminal domain"/>
    <property type="match status" value="1"/>
</dbReference>
<dbReference type="GO" id="GO:0004458">
    <property type="term" value="F:D-lactate dehydrogenase (cytochrome) activity"/>
    <property type="evidence" value="ECO:0007669"/>
    <property type="project" value="UniProtKB-EC"/>
</dbReference>
<dbReference type="AlphaFoldDB" id="A0A2S6N298"/>
<comment type="cofactor">
    <cofactor evidence="1">
        <name>FAD</name>
        <dbReference type="ChEBI" id="CHEBI:57692"/>
    </cofactor>
</comment>
<dbReference type="EC" id="1.1.2.4" evidence="7"/>
<dbReference type="GO" id="GO:1903457">
    <property type="term" value="P:lactate catabolic process"/>
    <property type="evidence" value="ECO:0007669"/>
    <property type="project" value="TreeGrafter"/>
</dbReference>
<protein>
    <recommendedName>
        <fullName evidence="7">D-lactate dehydrogenase (cytochrome)</fullName>
        <ecNumber evidence="7">1.1.2.4</ecNumber>
    </recommendedName>
</protein>
<dbReference type="InterPro" id="IPR006094">
    <property type="entry name" value="Oxid_FAD_bind_N"/>
</dbReference>
<evidence type="ECO:0000256" key="1">
    <source>
        <dbReference type="ARBA" id="ARBA00001974"/>
    </source>
</evidence>
<dbReference type="Proteomes" id="UP000239089">
    <property type="component" value="Unassembled WGS sequence"/>
</dbReference>
<dbReference type="InterPro" id="IPR004113">
    <property type="entry name" value="FAD-bd_oxidored_4_C"/>
</dbReference>
<dbReference type="Pfam" id="PF01565">
    <property type="entry name" value="FAD_binding_4"/>
    <property type="match status" value="1"/>
</dbReference>
<keyword evidence="10" id="KW-1185">Reference proteome</keyword>